<comment type="subcellular location">
    <subcellularLocation>
        <location evidence="1">Secreted</location>
    </subcellularLocation>
</comment>
<organism evidence="11 12">
    <name type="scientific">Planomonospora alba</name>
    <dbReference type="NCBI Taxonomy" id="161354"/>
    <lineage>
        <taxon>Bacteria</taxon>
        <taxon>Bacillati</taxon>
        <taxon>Actinomycetota</taxon>
        <taxon>Actinomycetes</taxon>
        <taxon>Streptosporangiales</taxon>
        <taxon>Streptosporangiaceae</taxon>
        <taxon>Planomonospora</taxon>
    </lineage>
</organism>
<evidence type="ECO:0000259" key="10">
    <source>
        <dbReference type="Pfam" id="PF00720"/>
    </source>
</evidence>
<protein>
    <recommendedName>
        <fullName evidence="10">Subtilisin inhibitor domain-containing protein</fullName>
    </recommendedName>
</protein>
<evidence type="ECO:0000256" key="4">
    <source>
        <dbReference type="ARBA" id="ARBA00022525"/>
    </source>
</evidence>
<reference evidence="12" key="1">
    <citation type="journal article" date="2019" name="Int. J. Syst. Evol. Microbiol.">
        <title>The Global Catalogue of Microorganisms (GCM) 10K type strain sequencing project: providing services to taxonomists for standard genome sequencing and annotation.</title>
        <authorList>
            <consortium name="The Broad Institute Genomics Platform"/>
            <consortium name="The Broad Institute Genome Sequencing Center for Infectious Disease"/>
            <person name="Wu L."/>
            <person name="Ma J."/>
        </authorList>
    </citation>
    <scope>NUCLEOTIDE SEQUENCE [LARGE SCALE GENOMIC DNA]</scope>
    <source>
        <strain evidence="12">JCM 9373</strain>
    </source>
</reference>
<dbReference type="Pfam" id="PF00720">
    <property type="entry name" value="SSI"/>
    <property type="match status" value="1"/>
</dbReference>
<comment type="similarity">
    <text evidence="2 8">Belongs to the protease inhibitor I16 (SSI) family.</text>
</comment>
<dbReference type="InterPro" id="IPR023549">
    <property type="entry name" value="Subtilisin_inhibitor"/>
</dbReference>
<dbReference type="PROSITE" id="PS00999">
    <property type="entry name" value="SSI"/>
    <property type="match status" value="1"/>
</dbReference>
<proteinExistence type="inferred from homology"/>
<keyword evidence="5 8" id="KW-0646">Protease inhibitor</keyword>
<feature type="chain" id="PRO_5045156356" description="Subtilisin inhibitor domain-containing protein" evidence="9">
    <location>
        <begin position="34"/>
        <end position="138"/>
    </location>
</feature>
<evidence type="ECO:0000256" key="1">
    <source>
        <dbReference type="ARBA" id="ARBA00004613"/>
    </source>
</evidence>
<comment type="caution">
    <text evidence="11">The sequence shown here is derived from an EMBL/GenBank/DDBJ whole genome shotgun (WGS) entry which is preliminary data.</text>
</comment>
<evidence type="ECO:0000256" key="8">
    <source>
        <dbReference type="RuleBase" id="RU003471"/>
    </source>
</evidence>
<evidence type="ECO:0000256" key="2">
    <source>
        <dbReference type="ARBA" id="ARBA00010472"/>
    </source>
</evidence>
<keyword evidence="6 8" id="KW-0722">Serine protease inhibitor</keyword>
<name>A0ABP6P436_9ACTN</name>
<sequence>MRFRSPIRARAGWLAAACVAALAPLLAASPAAAGTPAPTGSYLLKVTPQDGTAARTATLTCGPDGGTHADPAAACAQLRRTGGRVEGIPESQGACTLEYAPVRVSATGTWQGRQYRYERTYPNRCAAVRATGGVLFAF</sequence>
<dbReference type="SUPFAM" id="SSF55399">
    <property type="entry name" value="Subtilisin inhibitor"/>
    <property type="match status" value="1"/>
</dbReference>
<evidence type="ECO:0000256" key="6">
    <source>
        <dbReference type="ARBA" id="ARBA00022900"/>
    </source>
</evidence>
<dbReference type="PRINTS" id="PR00294">
    <property type="entry name" value="SSBTLNINHBTR"/>
</dbReference>
<evidence type="ECO:0000256" key="3">
    <source>
        <dbReference type="ARBA" id="ARBA00011738"/>
    </source>
</evidence>
<dbReference type="Proteomes" id="UP001500320">
    <property type="component" value="Unassembled WGS sequence"/>
</dbReference>
<accession>A0ABP6P436</accession>
<gene>
    <name evidence="11" type="ORF">GCM10010466_66600</name>
</gene>
<comment type="subunit">
    <text evidence="3">Homodimer.</text>
</comment>
<dbReference type="RefSeq" id="WP_344866672.1">
    <property type="nucleotide sequence ID" value="NZ_BAAAUT010000099.1"/>
</dbReference>
<dbReference type="Gene3D" id="3.30.350.10">
    <property type="entry name" value="Subtilisin inhibitor-like"/>
    <property type="match status" value="1"/>
</dbReference>
<evidence type="ECO:0000256" key="9">
    <source>
        <dbReference type="SAM" id="SignalP"/>
    </source>
</evidence>
<evidence type="ECO:0000313" key="11">
    <source>
        <dbReference type="EMBL" id="GAA3166501.1"/>
    </source>
</evidence>
<feature type="signal peptide" evidence="9">
    <location>
        <begin position="1"/>
        <end position="33"/>
    </location>
</feature>
<dbReference type="InterPro" id="IPR000691">
    <property type="entry name" value="Prot_inh_I16_SSI"/>
</dbReference>
<dbReference type="EMBL" id="BAAAUT010000099">
    <property type="protein sequence ID" value="GAA3166501.1"/>
    <property type="molecule type" value="Genomic_DNA"/>
</dbReference>
<keyword evidence="4" id="KW-0964">Secreted</keyword>
<evidence type="ECO:0000256" key="5">
    <source>
        <dbReference type="ARBA" id="ARBA00022690"/>
    </source>
</evidence>
<dbReference type="InterPro" id="IPR036819">
    <property type="entry name" value="Subtilisin_inhibitor-like_sf"/>
</dbReference>
<dbReference type="InterPro" id="IPR020054">
    <property type="entry name" value="Prot_inh_SSI_I16_CS"/>
</dbReference>
<keyword evidence="12" id="KW-1185">Reference proteome</keyword>
<keyword evidence="7" id="KW-1015">Disulfide bond</keyword>
<keyword evidence="9" id="KW-0732">Signal</keyword>
<evidence type="ECO:0000256" key="7">
    <source>
        <dbReference type="ARBA" id="ARBA00023157"/>
    </source>
</evidence>
<feature type="domain" description="Subtilisin inhibitor" evidence="10">
    <location>
        <begin position="51"/>
        <end position="123"/>
    </location>
</feature>
<evidence type="ECO:0000313" key="12">
    <source>
        <dbReference type="Proteomes" id="UP001500320"/>
    </source>
</evidence>